<dbReference type="InterPro" id="IPR000719">
    <property type="entry name" value="Prot_kinase_dom"/>
</dbReference>
<gene>
    <name evidence="2" type="ORF">GLOIN_2v1744772</name>
</gene>
<dbReference type="Pfam" id="PF07714">
    <property type="entry name" value="PK_Tyr_Ser-Thr"/>
    <property type="match status" value="1"/>
</dbReference>
<comment type="caution">
    <text evidence="2">The sequence shown here is derived from an EMBL/GenBank/DDBJ whole genome shotgun (WGS) entry which is preliminary data.</text>
</comment>
<dbReference type="InterPro" id="IPR001245">
    <property type="entry name" value="Ser-Thr/Tyr_kinase_cat_dom"/>
</dbReference>
<proteinExistence type="predicted"/>
<protein>
    <submittedName>
        <fullName evidence="2">Kinase-like domain-containing protein</fullName>
    </submittedName>
</protein>
<dbReference type="AlphaFoldDB" id="A0A2P4QUV8"/>
<dbReference type="GO" id="GO:0004672">
    <property type="term" value="F:protein kinase activity"/>
    <property type="evidence" value="ECO:0007669"/>
    <property type="project" value="InterPro"/>
</dbReference>
<dbReference type="PROSITE" id="PS50011">
    <property type="entry name" value="PROTEIN_KINASE_DOM"/>
    <property type="match status" value="1"/>
</dbReference>
<reference evidence="2 3" key="1">
    <citation type="journal article" date="2013" name="Proc. Natl. Acad. Sci. U.S.A.">
        <title>Genome of an arbuscular mycorrhizal fungus provides insight into the oldest plant symbiosis.</title>
        <authorList>
            <person name="Tisserant E."/>
            <person name="Malbreil M."/>
            <person name="Kuo A."/>
            <person name="Kohler A."/>
            <person name="Symeonidi A."/>
            <person name="Balestrini R."/>
            <person name="Charron P."/>
            <person name="Duensing N."/>
            <person name="Frei Dit Frey N."/>
            <person name="Gianinazzi-Pearson V."/>
            <person name="Gilbert L.B."/>
            <person name="Handa Y."/>
            <person name="Herr J.R."/>
            <person name="Hijri M."/>
            <person name="Koul R."/>
            <person name="Kawaguchi M."/>
            <person name="Krajinski F."/>
            <person name="Lammers P.J."/>
            <person name="Masclaux F.G."/>
            <person name="Murat C."/>
            <person name="Morin E."/>
            <person name="Ndikumana S."/>
            <person name="Pagni M."/>
            <person name="Petitpierre D."/>
            <person name="Requena N."/>
            <person name="Rosikiewicz P."/>
            <person name="Riley R."/>
            <person name="Saito K."/>
            <person name="San Clemente H."/>
            <person name="Shapiro H."/>
            <person name="van Tuinen D."/>
            <person name="Becard G."/>
            <person name="Bonfante P."/>
            <person name="Paszkowski U."/>
            <person name="Shachar-Hill Y.Y."/>
            <person name="Tuskan G.A."/>
            <person name="Young P.W."/>
            <person name="Sanders I.R."/>
            <person name="Henrissat B."/>
            <person name="Rensing S.A."/>
            <person name="Grigoriev I.V."/>
            <person name="Corradi N."/>
            <person name="Roux C."/>
            <person name="Martin F."/>
        </authorList>
    </citation>
    <scope>NUCLEOTIDE SEQUENCE [LARGE SCALE GENOMIC DNA]</scope>
    <source>
        <strain evidence="2 3">DAOM 197198</strain>
    </source>
</reference>
<dbReference type="InterPro" id="IPR011009">
    <property type="entry name" value="Kinase-like_dom_sf"/>
</dbReference>
<accession>A0A2P4QUV8</accession>
<evidence type="ECO:0000313" key="3">
    <source>
        <dbReference type="Proteomes" id="UP000018888"/>
    </source>
</evidence>
<dbReference type="PANTHER" id="PTHR45756:SF1">
    <property type="entry name" value="PROTEIN KINASE DOMAIN CONTAINING PROTEIN"/>
    <property type="match status" value="1"/>
</dbReference>
<dbReference type="Proteomes" id="UP000018888">
    <property type="component" value="Unassembled WGS sequence"/>
</dbReference>
<dbReference type="InterPro" id="IPR053215">
    <property type="entry name" value="TKL_Ser/Thr_kinase"/>
</dbReference>
<dbReference type="VEuPathDB" id="FungiDB:RhiirFUN_007806"/>
<evidence type="ECO:0000313" key="2">
    <source>
        <dbReference type="EMBL" id="POG81443.1"/>
    </source>
</evidence>
<name>A0A2P4QUV8_RHIID</name>
<dbReference type="SUPFAM" id="SSF56112">
    <property type="entry name" value="Protein kinase-like (PK-like)"/>
    <property type="match status" value="1"/>
</dbReference>
<keyword evidence="3" id="KW-1185">Reference proteome</keyword>
<feature type="domain" description="Protein kinase" evidence="1">
    <location>
        <begin position="1"/>
        <end position="204"/>
    </location>
</feature>
<organism evidence="2 3">
    <name type="scientific">Rhizophagus irregularis (strain DAOM 181602 / DAOM 197198 / MUCL 43194)</name>
    <name type="common">Arbuscular mycorrhizal fungus</name>
    <name type="synonym">Glomus intraradices</name>
    <dbReference type="NCBI Taxonomy" id="747089"/>
    <lineage>
        <taxon>Eukaryota</taxon>
        <taxon>Fungi</taxon>
        <taxon>Fungi incertae sedis</taxon>
        <taxon>Mucoromycota</taxon>
        <taxon>Glomeromycotina</taxon>
        <taxon>Glomeromycetes</taxon>
        <taxon>Glomerales</taxon>
        <taxon>Glomeraceae</taxon>
        <taxon>Rhizophagus</taxon>
    </lineage>
</organism>
<reference evidence="2 3" key="2">
    <citation type="journal article" date="2018" name="New Phytol.">
        <title>High intraspecific genome diversity in the model arbuscular mycorrhizal symbiont Rhizophagus irregularis.</title>
        <authorList>
            <person name="Chen E.C.H."/>
            <person name="Morin E."/>
            <person name="Beaudet D."/>
            <person name="Noel J."/>
            <person name="Yildirir G."/>
            <person name="Ndikumana S."/>
            <person name="Charron P."/>
            <person name="St-Onge C."/>
            <person name="Giorgi J."/>
            <person name="Kruger M."/>
            <person name="Marton T."/>
            <person name="Ropars J."/>
            <person name="Grigoriev I.V."/>
            <person name="Hainaut M."/>
            <person name="Henrissat B."/>
            <person name="Roux C."/>
            <person name="Martin F."/>
            <person name="Corradi N."/>
        </authorList>
    </citation>
    <scope>NUCLEOTIDE SEQUENCE [LARGE SCALE GENOMIC DNA]</scope>
    <source>
        <strain evidence="2 3">DAOM 197198</strain>
    </source>
</reference>
<evidence type="ECO:0000259" key="1">
    <source>
        <dbReference type="PROSITE" id="PS50011"/>
    </source>
</evidence>
<dbReference type="GO" id="GO:0005524">
    <property type="term" value="F:ATP binding"/>
    <property type="evidence" value="ECO:0007669"/>
    <property type="project" value="InterPro"/>
</dbReference>
<dbReference type="PANTHER" id="PTHR45756">
    <property type="entry name" value="PALMITOYLTRANSFERASE"/>
    <property type="match status" value="1"/>
</dbReference>
<sequence>MKKSIYILNFYGISQNPDSKEYIMVLDYIEGGDFNKWMTKNHNKFNWSYKLLSLWNTIRGLKEIHQKQMVHRDFHTGNVLVKNEYWPCISDMGLCGKVDDIDETKIFGVMPYVAPEVLKGEKYTQAADIYSLGMFMYFIATGKQPFYNRAHDQYLVISICEGVRPEINEPEAPICYIDLMKRCWDSNPDNRPNINEIFELMELFNDSKHNEIGKQLKEAEGYRKANPLSIEVIQSNTHPQAIYTSRLLNSFTKSLSKYDNVDSNSVEIIDFTKLC</sequence>
<dbReference type="Gene3D" id="1.10.510.10">
    <property type="entry name" value="Transferase(Phosphotransferase) domain 1"/>
    <property type="match status" value="1"/>
</dbReference>
<dbReference type="EMBL" id="AUPC02000011">
    <property type="protein sequence ID" value="POG81443.1"/>
    <property type="molecule type" value="Genomic_DNA"/>
</dbReference>